<dbReference type="Proteomes" id="UP000186385">
    <property type="component" value="Unassembled WGS sequence"/>
</dbReference>
<name>A0A1N7A154_9BACI</name>
<evidence type="ECO:0000256" key="9">
    <source>
        <dbReference type="PIRSR" id="PIRSR601088-2"/>
    </source>
</evidence>
<keyword evidence="7" id="KW-0119">Carbohydrate metabolism</keyword>
<organism evidence="15 16">
    <name type="scientific">Domibacillus enclensis</name>
    <dbReference type="NCBI Taxonomy" id="1017273"/>
    <lineage>
        <taxon>Bacteria</taxon>
        <taxon>Bacillati</taxon>
        <taxon>Bacillota</taxon>
        <taxon>Bacilli</taxon>
        <taxon>Bacillales</taxon>
        <taxon>Bacillaceae</taxon>
        <taxon>Domibacillus</taxon>
    </lineage>
</organism>
<evidence type="ECO:0000256" key="2">
    <source>
        <dbReference type="ARBA" id="ARBA00010141"/>
    </source>
</evidence>
<evidence type="ECO:0000256" key="4">
    <source>
        <dbReference type="ARBA" id="ARBA00022801"/>
    </source>
</evidence>
<dbReference type="EMBL" id="FTLX01000007">
    <property type="protein sequence ID" value="SIR32778.1"/>
    <property type="molecule type" value="Genomic_DNA"/>
</dbReference>
<dbReference type="RefSeq" id="WP_045850259.1">
    <property type="nucleotide sequence ID" value="NZ_FTLX01000007.1"/>
</dbReference>
<evidence type="ECO:0000256" key="7">
    <source>
        <dbReference type="ARBA" id="ARBA00023277"/>
    </source>
</evidence>
<dbReference type="Proteomes" id="UP000215545">
    <property type="component" value="Unassembled WGS sequence"/>
</dbReference>
<protein>
    <submittedName>
        <fullName evidence="14 15">Alpha-galactosidase</fullName>
    </submittedName>
</protein>
<dbReference type="GO" id="GO:0005975">
    <property type="term" value="P:carbohydrate metabolic process"/>
    <property type="evidence" value="ECO:0007669"/>
    <property type="project" value="InterPro"/>
</dbReference>
<reference evidence="14" key="3">
    <citation type="submission" date="2017-03" db="EMBL/GenBank/DDBJ databases">
        <authorList>
            <person name="Dastager S.G."/>
            <person name="Neurgaonkar P.S."/>
            <person name="Dharne M.S."/>
        </authorList>
    </citation>
    <scope>NUCLEOTIDE SEQUENCE</scope>
    <source>
        <strain evidence="14">DSM 25145</strain>
    </source>
</reference>
<evidence type="ECO:0000256" key="8">
    <source>
        <dbReference type="ARBA" id="ARBA00023295"/>
    </source>
</evidence>
<comment type="cofactor">
    <cofactor evidence="12">
        <name>NAD(+)</name>
        <dbReference type="ChEBI" id="CHEBI:57540"/>
    </cofactor>
    <text evidence="12">Binds 1 NAD(+) per subunit.</text>
</comment>
<evidence type="ECO:0000256" key="3">
    <source>
        <dbReference type="ARBA" id="ARBA00022723"/>
    </source>
</evidence>
<dbReference type="GO" id="GO:0016616">
    <property type="term" value="F:oxidoreductase activity, acting on the CH-OH group of donors, NAD or NADP as acceptor"/>
    <property type="evidence" value="ECO:0007669"/>
    <property type="project" value="InterPro"/>
</dbReference>
<dbReference type="SUPFAM" id="SSF51735">
    <property type="entry name" value="NAD(P)-binding Rossmann-fold domains"/>
    <property type="match status" value="1"/>
</dbReference>
<evidence type="ECO:0000313" key="17">
    <source>
        <dbReference type="Proteomes" id="UP000215545"/>
    </source>
</evidence>
<feature type="site" description="Increases basicity of active site Tyr" evidence="11">
    <location>
        <position position="110"/>
    </location>
</feature>
<feature type="binding site" evidence="10">
    <location>
        <position position="169"/>
    </location>
    <ligand>
        <name>Mn(2+)</name>
        <dbReference type="ChEBI" id="CHEBI:29035"/>
    </ligand>
</feature>
<keyword evidence="8 12" id="KW-0326">Glycosidase</keyword>
<comment type="similarity">
    <text evidence="2 12">Belongs to the glycosyl hydrolase 4 family.</text>
</comment>
<dbReference type="Pfam" id="PF02056">
    <property type="entry name" value="Glyco_hydro_4"/>
    <property type="match status" value="1"/>
</dbReference>
<evidence type="ECO:0000256" key="10">
    <source>
        <dbReference type="PIRSR" id="PIRSR601088-3"/>
    </source>
</evidence>
<sequence>MKKITFIGAGSTIFTKNVLGDCMMSPALQDFEFALYDIDENRLAESEVLLNALKNTLNAGVTIQTYTDRKAALKDAKYVINAIQVGGYKPSTVIDFEIPKKYGLRQTIADTIGIGGLFRALRTIPVMLEIAKDMEEVCPDAWLLNYTNPMATLTGAVSRYTNVKMIGLCHSVQVCTSDLLKDLDIPYENIEERIAGINHMAWLLEIKSNGKDLYPEIKKRAKEKQQEQHHDMVRYELMDKFGFYVTESSEHNAEYHPFFIKEKYPELIERFNIPLDEYPRRCEEQISNWLKTKEDLMKDQNLTHERSHEYGSRIIEAMETNQPFVFGGNVLNTGGLISNLPEKAVVEVPCIANRNGITPAYMGELPEQLAALNRSNINTQLLTIEAAITQSKEKIYQAAMLDPHTAAELSMDDIISMCDELIEAHGDMLPAYTSEKEAVRL</sequence>
<feature type="binding site" evidence="9">
    <location>
        <position position="148"/>
    </location>
    <ligand>
        <name>substrate</name>
    </ligand>
</feature>
<dbReference type="InterPro" id="IPR036291">
    <property type="entry name" value="NAD(P)-bd_dom_sf"/>
</dbReference>
<evidence type="ECO:0000256" key="5">
    <source>
        <dbReference type="ARBA" id="ARBA00023027"/>
    </source>
</evidence>
<reference evidence="15 16" key="1">
    <citation type="submission" date="2017-01" db="EMBL/GenBank/DDBJ databases">
        <authorList>
            <person name="Mah S.A."/>
            <person name="Swanson W.J."/>
            <person name="Moy G.W."/>
            <person name="Vacquier V.D."/>
        </authorList>
    </citation>
    <scope>NUCLEOTIDE SEQUENCE [LARGE SCALE GENOMIC DNA]</scope>
    <source>
        <strain evidence="15 16">NIO-1016</strain>
    </source>
</reference>
<evidence type="ECO:0000256" key="11">
    <source>
        <dbReference type="PIRSR" id="PIRSR601088-4"/>
    </source>
</evidence>
<keyword evidence="10" id="KW-0533">Nickel</keyword>
<dbReference type="PANTHER" id="PTHR32092:SF6">
    <property type="entry name" value="ALPHA-GALACTOSIDASE"/>
    <property type="match status" value="1"/>
</dbReference>
<dbReference type="GO" id="GO:0046872">
    <property type="term" value="F:metal ion binding"/>
    <property type="evidence" value="ECO:0007669"/>
    <property type="project" value="UniProtKB-KW"/>
</dbReference>
<dbReference type="InterPro" id="IPR019802">
    <property type="entry name" value="GlycHydrolase_4_CS"/>
</dbReference>
<dbReference type="InterPro" id="IPR015955">
    <property type="entry name" value="Lactate_DH/Glyco_Ohase_4_C"/>
</dbReference>
<dbReference type="STRING" id="1017273.SAMN05443094_10730"/>
<keyword evidence="10" id="KW-0408">Iron</keyword>
<evidence type="ECO:0000256" key="12">
    <source>
        <dbReference type="RuleBase" id="RU361152"/>
    </source>
</evidence>
<evidence type="ECO:0000313" key="14">
    <source>
        <dbReference type="EMBL" id="OXS75661.1"/>
    </source>
</evidence>
<dbReference type="InterPro" id="IPR053715">
    <property type="entry name" value="GH4_Enzyme_sf"/>
</dbReference>
<dbReference type="Gene3D" id="3.90.1820.10">
    <property type="entry name" value="AglA-like glucosidase"/>
    <property type="match status" value="1"/>
</dbReference>
<reference evidence="17" key="2">
    <citation type="submission" date="2017-03" db="EMBL/GenBank/DDBJ databases">
        <title>Bacillus sp. V-88(T) DSM27956, whole genome shotgun sequencing project.</title>
        <authorList>
            <person name="Dastager S.G."/>
            <person name="Neurgaonkar P.S."/>
            <person name="Dharne M.S."/>
        </authorList>
    </citation>
    <scope>NUCLEOTIDE SEQUENCE [LARGE SCALE GENOMIC DNA]</scope>
    <source>
        <strain evidence="17">DSM 25145</strain>
    </source>
</reference>
<dbReference type="SUPFAM" id="SSF56327">
    <property type="entry name" value="LDH C-terminal domain-like"/>
    <property type="match status" value="1"/>
</dbReference>
<dbReference type="InterPro" id="IPR001088">
    <property type="entry name" value="Glyco_hydro_4"/>
</dbReference>
<keyword evidence="10" id="KW-0170">Cobalt</keyword>
<evidence type="ECO:0000313" key="15">
    <source>
        <dbReference type="EMBL" id="SIR32778.1"/>
    </source>
</evidence>
<keyword evidence="17" id="KW-1185">Reference proteome</keyword>
<keyword evidence="5 12" id="KW-0520">NAD</keyword>
<dbReference type="PRINTS" id="PR00732">
    <property type="entry name" value="GLHYDRLASE4"/>
</dbReference>
<evidence type="ECO:0000256" key="6">
    <source>
        <dbReference type="ARBA" id="ARBA00023211"/>
    </source>
</evidence>
<gene>
    <name evidence="14" type="ORF">B1B05_14075</name>
    <name evidence="15" type="ORF">SAMN05443094_10730</name>
</gene>
<dbReference type="InterPro" id="IPR022616">
    <property type="entry name" value="Glyco_hydro_4_C"/>
</dbReference>
<dbReference type="EMBL" id="MWSK01000007">
    <property type="protein sequence ID" value="OXS75661.1"/>
    <property type="molecule type" value="Genomic_DNA"/>
</dbReference>
<comment type="cofactor">
    <cofactor evidence="1">
        <name>Mn(2+)</name>
        <dbReference type="ChEBI" id="CHEBI:29035"/>
    </cofactor>
</comment>
<evidence type="ECO:0000313" key="16">
    <source>
        <dbReference type="Proteomes" id="UP000186385"/>
    </source>
</evidence>
<dbReference type="Pfam" id="PF11975">
    <property type="entry name" value="Glyco_hydro_4C"/>
    <property type="match status" value="1"/>
</dbReference>
<feature type="domain" description="Glycosyl hydrolase family 4 C-terminal" evidence="13">
    <location>
        <begin position="194"/>
        <end position="405"/>
    </location>
</feature>
<keyword evidence="3 10" id="KW-0479">Metal-binding</keyword>
<dbReference type="PROSITE" id="PS01324">
    <property type="entry name" value="GLYCOSYL_HYDROL_F4"/>
    <property type="match status" value="1"/>
</dbReference>
<keyword evidence="4 12" id="KW-0378">Hydrolase</keyword>
<dbReference type="PANTHER" id="PTHR32092">
    <property type="entry name" value="6-PHOSPHO-BETA-GLUCOSIDASE-RELATED"/>
    <property type="match status" value="1"/>
</dbReference>
<keyword evidence="6 10" id="KW-0464">Manganese</keyword>
<dbReference type="CDD" id="cd05297">
    <property type="entry name" value="GH4_alpha_glucosidase_galactosidase"/>
    <property type="match status" value="1"/>
</dbReference>
<proteinExistence type="inferred from homology"/>
<evidence type="ECO:0000259" key="13">
    <source>
        <dbReference type="Pfam" id="PF11975"/>
    </source>
</evidence>
<feature type="binding site" evidence="10">
    <location>
        <position position="199"/>
    </location>
    <ligand>
        <name>Mn(2+)</name>
        <dbReference type="ChEBI" id="CHEBI:29035"/>
    </ligand>
</feature>
<dbReference type="GO" id="GO:0004553">
    <property type="term" value="F:hydrolase activity, hydrolyzing O-glycosyl compounds"/>
    <property type="evidence" value="ECO:0007669"/>
    <property type="project" value="InterPro"/>
</dbReference>
<dbReference type="AlphaFoldDB" id="A0A1N7A154"/>
<evidence type="ECO:0000256" key="1">
    <source>
        <dbReference type="ARBA" id="ARBA00001936"/>
    </source>
</evidence>
<dbReference type="OrthoDB" id="9808275at2"/>
<dbReference type="NCBIfam" id="NF011657">
    <property type="entry name" value="PRK15076.1"/>
    <property type="match status" value="1"/>
</dbReference>
<accession>A0A1N7A154</accession>